<evidence type="ECO:0000256" key="6">
    <source>
        <dbReference type="ARBA" id="ARBA00023049"/>
    </source>
</evidence>
<feature type="signal peptide" evidence="8">
    <location>
        <begin position="1"/>
        <end position="27"/>
    </location>
</feature>
<evidence type="ECO:0000256" key="4">
    <source>
        <dbReference type="ARBA" id="ARBA00022801"/>
    </source>
</evidence>
<comment type="similarity">
    <text evidence="2 7">Belongs to the peptidase M14 family.</text>
</comment>
<dbReference type="Pfam" id="PF00246">
    <property type="entry name" value="Peptidase_M14"/>
    <property type="match status" value="1"/>
</dbReference>
<dbReference type="Gene3D" id="3.40.630.10">
    <property type="entry name" value="Zn peptidases"/>
    <property type="match status" value="1"/>
</dbReference>
<accession>A0A517U395</accession>
<dbReference type="GO" id="GO:0004181">
    <property type="term" value="F:metallocarboxypeptidase activity"/>
    <property type="evidence" value="ECO:0007669"/>
    <property type="project" value="InterPro"/>
</dbReference>
<dbReference type="EMBL" id="CP036339">
    <property type="protein sequence ID" value="QDT75090.1"/>
    <property type="molecule type" value="Genomic_DNA"/>
</dbReference>
<keyword evidence="4" id="KW-0378">Hydrolase</keyword>
<dbReference type="PRINTS" id="PR00765">
    <property type="entry name" value="CRBOXYPTASEA"/>
</dbReference>
<evidence type="ECO:0000256" key="2">
    <source>
        <dbReference type="ARBA" id="ARBA00005988"/>
    </source>
</evidence>
<dbReference type="Proteomes" id="UP000317909">
    <property type="component" value="Chromosome"/>
</dbReference>
<dbReference type="SMART" id="SM00631">
    <property type="entry name" value="Zn_pept"/>
    <property type="match status" value="1"/>
</dbReference>
<gene>
    <name evidence="10" type="primary">bcn</name>
    <name evidence="10" type="ORF">I41_42990</name>
</gene>
<dbReference type="PROSITE" id="PS52035">
    <property type="entry name" value="PEPTIDASE_M14"/>
    <property type="match status" value="1"/>
</dbReference>
<evidence type="ECO:0000259" key="9">
    <source>
        <dbReference type="PROSITE" id="PS52035"/>
    </source>
</evidence>
<reference evidence="10 11" key="1">
    <citation type="submission" date="2019-02" db="EMBL/GenBank/DDBJ databases">
        <title>Deep-cultivation of Planctomycetes and their phenomic and genomic characterization uncovers novel biology.</title>
        <authorList>
            <person name="Wiegand S."/>
            <person name="Jogler M."/>
            <person name="Boedeker C."/>
            <person name="Pinto D."/>
            <person name="Vollmers J."/>
            <person name="Rivas-Marin E."/>
            <person name="Kohn T."/>
            <person name="Peeters S.H."/>
            <person name="Heuer A."/>
            <person name="Rast P."/>
            <person name="Oberbeckmann S."/>
            <person name="Bunk B."/>
            <person name="Jeske O."/>
            <person name="Meyerdierks A."/>
            <person name="Storesund J.E."/>
            <person name="Kallscheuer N."/>
            <person name="Luecker S."/>
            <person name="Lage O.M."/>
            <person name="Pohl T."/>
            <person name="Merkel B.J."/>
            <person name="Hornburger P."/>
            <person name="Mueller R.-W."/>
            <person name="Bruemmer F."/>
            <person name="Labrenz M."/>
            <person name="Spormann A.M."/>
            <person name="Op den Camp H."/>
            <person name="Overmann J."/>
            <person name="Amann R."/>
            <person name="Jetten M.S.M."/>
            <person name="Mascher T."/>
            <person name="Medema M.H."/>
            <person name="Devos D.P."/>
            <person name="Kaster A.-K."/>
            <person name="Ovreas L."/>
            <person name="Rohde M."/>
            <person name="Galperin M.Y."/>
            <person name="Jogler C."/>
        </authorList>
    </citation>
    <scope>NUCLEOTIDE SEQUENCE [LARGE SCALE GENOMIC DNA]</scope>
    <source>
        <strain evidence="10 11">I41</strain>
    </source>
</reference>
<protein>
    <submittedName>
        <fullName evidence="10">Bacteriocin BCN5</fullName>
    </submittedName>
</protein>
<dbReference type="GO" id="GO:0006508">
    <property type="term" value="P:proteolysis"/>
    <property type="evidence" value="ECO:0007669"/>
    <property type="project" value="UniProtKB-KW"/>
</dbReference>
<evidence type="ECO:0000313" key="10">
    <source>
        <dbReference type="EMBL" id="QDT75090.1"/>
    </source>
</evidence>
<keyword evidence="6" id="KW-0482">Metalloprotease</keyword>
<keyword evidence="3" id="KW-0645">Protease</keyword>
<dbReference type="KEGG" id="llh:I41_42990"/>
<feature type="chain" id="PRO_5021781740" evidence="8">
    <location>
        <begin position="28"/>
        <end position="255"/>
    </location>
</feature>
<feature type="domain" description="Peptidase M14" evidence="9">
    <location>
        <begin position="1"/>
        <end position="243"/>
    </location>
</feature>
<dbReference type="RefSeq" id="WP_145434788.1">
    <property type="nucleotide sequence ID" value="NZ_CP036339.1"/>
</dbReference>
<evidence type="ECO:0000256" key="3">
    <source>
        <dbReference type="ARBA" id="ARBA00022670"/>
    </source>
</evidence>
<keyword evidence="8" id="KW-0732">Signal</keyword>
<keyword evidence="5" id="KW-0862">Zinc</keyword>
<feature type="active site" description="Proton donor/acceptor" evidence="7">
    <location>
        <position position="216"/>
    </location>
</feature>
<evidence type="ECO:0000256" key="5">
    <source>
        <dbReference type="ARBA" id="ARBA00022833"/>
    </source>
</evidence>
<evidence type="ECO:0000256" key="8">
    <source>
        <dbReference type="SAM" id="SignalP"/>
    </source>
</evidence>
<proteinExistence type="inferred from homology"/>
<evidence type="ECO:0000256" key="1">
    <source>
        <dbReference type="ARBA" id="ARBA00001947"/>
    </source>
</evidence>
<dbReference type="AlphaFoldDB" id="A0A517U395"/>
<evidence type="ECO:0000256" key="7">
    <source>
        <dbReference type="PROSITE-ProRule" id="PRU01379"/>
    </source>
</evidence>
<name>A0A517U395_9BACT</name>
<dbReference type="GO" id="GO:0005615">
    <property type="term" value="C:extracellular space"/>
    <property type="evidence" value="ECO:0007669"/>
    <property type="project" value="TreeGrafter"/>
</dbReference>
<evidence type="ECO:0000313" key="11">
    <source>
        <dbReference type="Proteomes" id="UP000317909"/>
    </source>
</evidence>
<dbReference type="GO" id="GO:0008270">
    <property type="term" value="F:zinc ion binding"/>
    <property type="evidence" value="ECO:0007669"/>
    <property type="project" value="InterPro"/>
</dbReference>
<comment type="cofactor">
    <cofactor evidence="1">
        <name>Zn(2+)</name>
        <dbReference type="ChEBI" id="CHEBI:29105"/>
    </cofactor>
</comment>
<dbReference type="SUPFAM" id="SSF53187">
    <property type="entry name" value="Zn-dependent exopeptidases"/>
    <property type="match status" value="1"/>
</dbReference>
<dbReference type="PANTHER" id="PTHR11705:SF143">
    <property type="entry name" value="SLL0236 PROTEIN"/>
    <property type="match status" value="1"/>
</dbReference>
<keyword evidence="11" id="KW-1185">Reference proteome</keyword>
<sequence length="255" mass="27613" precursor="true">MIARMLRVAAWSLALVSLVVAPATVRAEIKVEKLVVGETIGGRPIECNVYGDGKDVFWLIATIHGNEAAGTPLAAKFVEWLEKHPEEVEGRKIVIMPVANPDGFADNVRFNRNGVDLNRNFPAGNWGAADVKPHGATPLSEPESRVLMRVLCQYFPNRVVSIHQPLNCVDWDGPADKMAEAMAAKCKLPLDKLGSRPGSLGSFVGTTLGRPIITLELPADAGMDPDVLWKEYGEALIAALRYQHQEEPAGTATGK</sequence>
<dbReference type="OrthoDB" id="9802862at2"/>
<dbReference type="InterPro" id="IPR000834">
    <property type="entry name" value="Peptidase_M14"/>
</dbReference>
<organism evidence="10 11">
    <name type="scientific">Lacipirellula limnantheis</name>
    <dbReference type="NCBI Taxonomy" id="2528024"/>
    <lineage>
        <taxon>Bacteria</taxon>
        <taxon>Pseudomonadati</taxon>
        <taxon>Planctomycetota</taxon>
        <taxon>Planctomycetia</taxon>
        <taxon>Pirellulales</taxon>
        <taxon>Lacipirellulaceae</taxon>
        <taxon>Lacipirellula</taxon>
    </lineage>
</organism>
<dbReference type="PANTHER" id="PTHR11705">
    <property type="entry name" value="PROTEASE FAMILY M14 CARBOXYPEPTIDASE A,B"/>
    <property type="match status" value="1"/>
</dbReference>